<organism evidence="2 3">
    <name type="scientific">Grifola frondosa</name>
    <name type="common">Maitake</name>
    <name type="synonym">Polyporus frondosus</name>
    <dbReference type="NCBI Taxonomy" id="5627"/>
    <lineage>
        <taxon>Eukaryota</taxon>
        <taxon>Fungi</taxon>
        <taxon>Dikarya</taxon>
        <taxon>Basidiomycota</taxon>
        <taxon>Agaricomycotina</taxon>
        <taxon>Agaricomycetes</taxon>
        <taxon>Polyporales</taxon>
        <taxon>Grifolaceae</taxon>
        <taxon>Grifola</taxon>
    </lineage>
</organism>
<evidence type="ECO:0000256" key="1">
    <source>
        <dbReference type="SAM" id="MobiDB-lite"/>
    </source>
</evidence>
<feature type="compositionally biased region" description="Polar residues" evidence="1">
    <location>
        <begin position="67"/>
        <end position="78"/>
    </location>
</feature>
<gene>
    <name evidence="2" type="ORF">A0H81_06570</name>
</gene>
<proteinExistence type="predicted"/>
<comment type="caution">
    <text evidence="2">The sequence shown here is derived from an EMBL/GenBank/DDBJ whole genome shotgun (WGS) entry which is preliminary data.</text>
</comment>
<feature type="region of interest" description="Disordered" evidence="1">
    <location>
        <begin position="67"/>
        <end position="96"/>
    </location>
</feature>
<evidence type="ECO:0000313" key="3">
    <source>
        <dbReference type="Proteomes" id="UP000092993"/>
    </source>
</evidence>
<sequence>MVLTPTQHQPSAFPLQLQGGYMGTIMPYGATFGLPLAYSPVTPFIAGMQSQPFGFGQQSNTLAQQALQPSMTGSSSATAMPPLMPMPDHEWTSMGSHEQPLVHADGCPVCAAYRQHYSSSHGTPKFQAAHMSAHASQQ</sequence>
<dbReference type="Proteomes" id="UP000092993">
    <property type="component" value="Unassembled WGS sequence"/>
</dbReference>
<keyword evidence="3" id="KW-1185">Reference proteome</keyword>
<accession>A0A1C7MBG5</accession>
<reference evidence="2 3" key="1">
    <citation type="submission" date="2016-03" db="EMBL/GenBank/DDBJ databases">
        <title>Whole genome sequencing of Grifola frondosa 9006-11.</title>
        <authorList>
            <person name="Min B."/>
            <person name="Park H."/>
            <person name="Kim J.-G."/>
            <person name="Cho H."/>
            <person name="Oh Y.-L."/>
            <person name="Kong W.-S."/>
            <person name="Choi I.-G."/>
        </authorList>
    </citation>
    <scope>NUCLEOTIDE SEQUENCE [LARGE SCALE GENOMIC DNA]</scope>
    <source>
        <strain evidence="2 3">9006-11</strain>
    </source>
</reference>
<evidence type="ECO:0000313" key="2">
    <source>
        <dbReference type="EMBL" id="OBZ73706.1"/>
    </source>
</evidence>
<dbReference type="AlphaFoldDB" id="A0A1C7MBG5"/>
<name>A0A1C7MBG5_GRIFR</name>
<protein>
    <submittedName>
        <fullName evidence="2">Uncharacterized protein</fullName>
    </submittedName>
</protein>
<dbReference type="EMBL" id="LUGG01000006">
    <property type="protein sequence ID" value="OBZ73706.1"/>
    <property type="molecule type" value="Genomic_DNA"/>
</dbReference>